<feature type="domain" description="HTH myb-type" evidence="11">
    <location>
        <begin position="568"/>
        <end position="614"/>
    </location>
</feature>
<keyword evidence="5" id="KW-0539">Nucleus</keyword>
<protein>
    <submittedName>
        <fullName evidence="12">WGS project CCBQ000000000 data, contig 00107</fullName>
    </submittedName>
</protein>
<keyword evidence="13" id="KW-1185">Reference proteome</keyword>
<dbReference type="GO" id="GO:0003677">
    <property type="term" value="F:DNA binding"/>
    <property type="evidence" value="ECO:0007669"/>
    <property type="project" value="UniProtKB-ARBA"/>
</dbReference>
<dbReference type="Pfam" id="PF00249">
    <property type="entry name" value="Myb_DNA-binding"/>
    <property type="match status" value="1"/>
</dbReference>
<dbReference type="SMART" id="SM00717">
    <property type="entry name" value="SANT"/>
    <property type="match status" value="1"/>
</dbReference>
<dbReference type="PANTHER" id="PTHR15381:SF1">
    <property type="entry name" value="CHONDROITIN SULFATE PROTEOGLYCAN 5"/>
    <property type="match status" value="1"/>
</dbReference>
<dbReference type="FunFam" id="1.10.10.10:FF:000020">
    <property type="entry name" value="SWI/SNF complex subunit SMARCC2 isoform c"/>
    <property type="match status" value="1"/>
</dbReference>
<feature type="compositionally biased region" description="Polar residues" evidence="7">
    <location>
        <begin position="188"/>
        <end position="198"/>
    </location>
</feature>
<keyword evidence="3" id="KW-0805">Transcription regulation</keyword>
<evidence type="ECO:0000313" key="13">
    <source>
        <dbReference type="Proteomes" id="UP000031516"/>
    </source>
</evidence>
<evidence type="ECO:0000256" key="3">
    <source>
        <dbReference type="ARBA" id="ARBA00023015"/>
    </source>
</evidence>
<organism evidence="12 13">
    <name type="scientific">Kluyveromyces dobzhanskii CBS 2104</name>
    <dbReference type="NCBI Taxonomy" id="1427455"/>
    <lineage>
        <taxon>Eukaryota</taxon>
        <taxon>Fungi</taxon>
        <taxon>Dikarya</taxon>
        <taxon>Ascomycota</taxon>
        <taxon>Saccharomycotina</taxon>
        <taxon>Saccharomycetes</taxon>
        <taxon>Saccharomycetales</taxon>
        <taxon>Saccharomycetaceae</taxon>
        <taxon>Kluyveromyces</taxon>
    </lineage>
</organism>
<dbReference type="PROSITE" id="PS50090">
    <property type="entry name" value="MYB_LIKE"/>
    <property type="match status" value="1"/>
</dbReference>
<feature type="region of interest" description="Disordered" evidence="7">
    <location>
        <begin position="1008"/>
        <end position="1039"/>
    </location>
</feature>
<accession>A0A0A8L127</accession>
<dbReference type="PROSITE" id="PS51293">
    <property type="entry name" value="SANT"/>
    <property type="match status" value="1"/>
</dbReference>
<feature type="compositionally biased region" description="Basic and acidic residues" evidence="7">
    <location>
        <begin position="798"/>
        <end position="812"/>
    </location>
</feature>
<feature type="compositionally biased region" description="Basic and acidic residues" evidence="7">
    <location>
        <begin position="860"/>
        <end position="873"/>
    </location>
</feature>
<evidence type="ECO:0000259" key="10">
    <source>
        <dbReference type="PROSITE" id="PS51293"/>
    </source>
</evidence>
<dbReference type="Pfam" id="PF04433">
    <property type="entry name" value="SWIRM"/>
    <property type="match status" value="1"/>
</dbReference>
<feature type="compositionally biased region" description="Basic and acidic residues" evidence="7">
    <location>
        <begin position="539"/>
        <end position="554"/>
    </location>
</feature>
<feature type="compositionally biased region" description="Polar residues" evidence="7">
    <location>
        <begin position="130"/>
        <end position="139"/>
    </location>
</feature>
<dbReference type="InterPro" id="IPR032451">
    <property type="entry name" value="SMARCC_C"/>
</dbReference>
<sequence>MADNEEQGSAFEFEQPEPSVESAVDQPDEDTLGQEPMVETNEDVEMGGTNDELEMDAGPRLPNDFGNEFSESLSQDFGEGFGDELPETLPEDMDDDLLSNLGKENSTGPAEDEPGDAGSNVDPIEKVSYAVSQEENQNPADEVVGTESVESPSNDVVDAKEQQAEKRAGEQTDQLEGEGLPKNEEQVSESTETVNDNDQAGDLETAELQDVPQAAESNDKTEPQEAAQENAAPPGNMLGEVGSSVDATEAPTEGAAEGITEVATEAATDGATEETVKTTTEAEGGNDDKNGMDVDVEGEVDSFLEQESRSASTDSNITVKHEKDSSDPKLLVPQTHEIVIPSYSKWFNLTKIHEIEVKSLPEFFTNRIPSKTPPMYVKYRNFMVNSYRLNPNEYFTVTAARRNLCGDAGALFRLHKFLTKWGLINYQVNATKQPKMVEPPFTGEYETRYDAPRGLFPFQSYKPTLQLPDMTRLKKIMTQLDTSPAAETSTLKRSSGQISNDKTHDLSKEGPGYASGIVNGTGSLGTVKENDGGISDPTGDEKNTSDVGIEDDRKPKRPKISQFVDKDWSQEETYKLIELIKEHGTDWFKIAKSVGTKTPEQCILRFLQLPIEDAFFMNSKDLGVLKFGSRIPFNRSDNPVMSTLAFLIGLVDPRIVQNLTKTAITLHDNKATSTGSTEAQTKVEQENKKPKEEEVKTDTKEAGNAEASTEKPKSPTVKPQATADVAPDLVSELDKAPTVKEQNPQEVGDNETVVPEDEQIAENGQEGNASEKSQEEKNDNKSFNEKEAAVENEEAVEKEELSEKEDSAGKEEPLEEEQKEDRDKGPGVDENPGNEAQQSQVPLEEHSSQNKDSSSEDEVLMERDEPLEKEQTQQKENSTEQQAEVAGVESEAKITVKNGTEVALATLGLRSHVFATNHERLMNKTTNDLINTQLTKVDLKLKTLDTMEKSVELERKAVHKNQEDLFIQRLSLAKYASSVMGKFESLLKQMPETPELKQQLEELRTIIADPPKTSITSQSSNAHESDDPDSTNRPISIESPQLYRYWSG</sequence>
<feature type="compositionally biased region" description="Acidic residues" evidence="7">
    <location>
        <begin position="81"/>
        <end position="97"/>
    </location>
</feature>
<gene>
    <name evidence="12" type="ORF">KLDO_g150</name>
</gene>
<evidence type="ECO:0000256" key="7">
    <source>
        <dbReference type="SAM" id="MobiDB-lite"/>
    </source>
</evidence>
<feature type="compositionally biased region" description="Low complexity" evidence="7">
    <location>
        <begin position="224"/>
        <end position="234"/>
    </location>
</feature>
<comment type="similarity">
    <text evidence="6">Belongs to the SMARCC family.</text>
</comment>
<dbReference type="InterPro" id="IPR009057">
    <property type="entry name" value="Homeodomain-like_sf"/>
</dbReference>
<dbReference type="OrthoDB" id="118550at2759"/>
<evidence type="ECO:0000256" key="6">
    <source>
        <dbReference type="ARBA" id="ARBA00049655"/>
    </source>
</evidence>
<feature type="compositionally biased region" description="Acidic residues" evidence="7">
    <location>
        <begin position="294"/>
        <end position="304"/>
    </location>
</feature>
<feature type="compositionally biased region" description="Polar residues" evidence="7">
    <location>
        <begin position="309"/>
        <end position="318"/>
    </location>
</feature>
<evidence type="ECO:0000256" key="4">
    <source>
        <dbReference type="ARBA" id="ARBA00023163"/>
    </source>
</evidence>
<dbReference type="Proteomes" id="UP000031516">
    <property type="component" value="Unassembled WGS sequence"/>
</dbReference>
<evidence type="ECO:0000259" key="11">
    <source>
        <dbReference type="PROSITE" id="PS51294"/>
    </source>
</evidence>
<feature type="compositionally biased region" description="Low complexity" evidence="7">
    <location>
        <begin position="247"/>
        <end position="270"/>
    </location>
</feature>
<feature type="domain" description="Myb-like" evidence="8">
    <location>
        <begin position="568"/>
        <end position="610"/>
    </location>
</feature>
<feature type="region of interest" description="Disordered" evidence="7">
    <location>
        <begin position="481"/>
        <end position="561"/>
    </location>
</feature>
<reference evidence="12 13" key="1">
    <citation type="submission" date="2014-03" db="EMBL/GenBank/DDBJ databases">
        <title>The genome of Kluyveromyces dobzhanskii.</title>
        <authorList>
            <person name="Nystedt B."/>
            <person name="Astrom S."/>
        </authorList>
    </citation>
    <scope>NUCLEOTIDE SEQUENCE [LARGE SCALE GENOMIC DNA]</scope>
    <source>
        <strain evidence="12 13">CBS 2104</strain>
    </source>
</reference>
<dbReference type="PANTHER" id="PTHR15381">
    <property type="entry name" value="CHONDROITIN SULFATE PROTEOGLYCAN 5 -RELATED"/>
    <property type="match status" value="1"/>
</dbReference>
<feature type="compositionally biased region" description="Polar residues" evidence="7">
    <location>
        <begin position="671"/>
        <end position="680"/>
    </location>
</feature>
<feature type="domain" description="SWIRM" evidence="9">
    <location>
        <begin position="338"/>
        <end position="435"/>
    </location>
</feature>
<evidence type="ECO:0000259" key="8">
    <source>
        <dbReference type="PROSITE" id="PS50090"/>
    </source>
</evidence>
<evidence type="ECO:0000256" key="5">
    <source>
        <dbReference type="ARBA" id="ARBA00023242"/>
    </source>
</evidence>
<feature type="compositionally biased region" description="Basic and acidic residues" evidence="7">
    <location>
        <begin position="157"/>
        <end position="170"/>
    </location>
</feature>
<feature type="domain" description="SANT" evidence="10">
    <location>
        <begin position="565"/>
        <end position="614"/>
    </location>
</feature>
<comment type="caution">
    <text evidence="12">The sequence shown here is derived from an EMBL/GenBank/DDBJ whole genome shotgun (WGS) entry which is preliminary data.</text>
</comment>
<dbReference type="GO" id="GO:0006338">
    <property type="term" value="P:chromatin remodeling"/>
    <property type="evidence" value="ECO:0007669"/>
    <property type="project" value="UniProtKB-ARBA"/>
</dbReference>
<feature type="compositionally biased region" description="Basic and acidic residues" evidence="7">
    <location>
        <begin position="772"/>
        <end position="789"/>
    </location>
</feature>
<dbReference type="Gene3D" id="1.10.10.60">
    <property type="entry name" value="Homeodomain-like"/>
    <property type="match status" value="1"/>
</dbReference>
<feature type="compositionally biased region" description="Basic and acidic residues" evidence="7">
    <location>
        <begin position="681"/>
        <end position="713"/>
    </location>
</feature>
<dbReference type="EMBL" id="CCBQ010000004">
    <property type="protein sequence ID" value="CDO91817.1"/>
    <property type="molecule type" value="Genomic_DNA"/>
</dbReference>
<dbReference type="AlphaFoldDB" id="A0A0A8L127"/>
<keyword evidence="2" id="KW-0156">Chromatin regulator</keyword>
<evidence type="ECO:0000256" key="2">
    <source>
        <dbReference type="ARBA" id="ARBA00022853"/>
    </source>
</evidence>
<dbReference type="InterPro" id="IPR001005">
    <property type="entry name" value="SANT/Myb"/>
</dbReference>
<dbReference type="InterPro" id="IPR017930">
    <property type="entry name" value="Myb_dom"/>
</dbReference>
<evidence type="ECO:0000259" key="9">
    <source>
        <dbReference type="PROSITE" id="PS50934"/>
    </source>
</evidence>
<dbReference type="InterPro" id="IPR036388">
    <property type="entry name" value="WH-like_DNA-bd_sf"/>
</dbReference>
<feature type="compositionally biased region" description="Polar residues" evidence="7">
    <location>
        <begin position="1013"/>
        <end position="1022"/>
    </location>
</feature>
<dbReference type="GO" id="GO:0006355">
    <property type="term" value="P:regulation of DNA-templated transcription"/>
    <property type="evidence" value="ECO:0007669"/>
    <property type="project" value="UniProtKB-ARBA"/>
</dbReference>
<evidence type="ECO:0000256" key="1">
    <source>
        <dbReference type="ARBA" id="ARBA00004123"/>
    </source>
</evidence>
<feature type="region of interest" description="Disordered" evidence="7">
    <location>
        <begin position="1"/>
        <end position="327"/>
    </location>
</feature>
<feature type="compositionally biased region" description="Polar residues" evidence="7">
    <location>
        <begin position="481"/>
        <end position="500"/>
    </location>
</feature>
<dbReference type="Gene3D" id="1.10.10.10">
    <property type="entry name" value="Winged helix-like DNA-binding domain superfamily/Winged helix DNA-binding domain"/>
    <property type="match status" value="1"/>
</dbReference>
<dbReference type="GO" id="GO:0048858">
    <property type="term" value="P:cell projection morphogenesis"/>
    <property type="evidence" value="ECO:0007669"/>
    <property type="project" value="TreeGrafter"/>
</dbReference>
<dbReference type="PROSITE" id="PS51294">
    <property type="entry name" value="HTH_MYB"/>
    <property type="match status" value="1"/>
</dbReference>
<proteinExistence type="inferred from homology"/>
<dbReference type="FunFam" id="1.10.10.60:FF:000014">
    <property type="entry name" value="SWI/SNF complex subunit SMARCC2 isoform C"/>
    <property type="match status" value="1"/>
</dbReference>
<dbReference type="InterPro" id="IPR017884">
    <property type="entry name" value="SANT_dom"/>
</dbReference>
<dbReference type="Pfam" id="PF16495">
    <property type="entry name" value="SWIRM-assoc_1"/>
    <property type="match status" value="1"/>
</dbReference>
<keyword evidence="4" id="KW-0804">Transcription</keyword>
<dbReference type="InterPro" id="IPR007526">
    <property type="entry name" value="SWIRM"/>
</dbReference>
<comment type="subcellular location">
    <subcellularLocation>
        <location evidence="1">Nucleus</location>
    </subcellularLocation>
</comment>
<feature type="compositionally biased region" description="Acidic residues" evidence="7">
    <location>
        <begin position="40"/>
        <end position="55"/>
    </location>
</feature>
<name>A0A0A8L127_9SACH</name>
<dbReference type="CDD" id="cd00167">
    <property type="entry name" value="SANT"/>
    <property type="match status" value="1"/>
</dbReference>
<dbReference type="PROSITE" id="PS50934">
    <property type="entry name" value="SWIRM"/>
    <property type="match status" value="1"/>
</dbReference>
<dbReference type="GO" id="GO:0016514">
    <property type="term" value="C:SWI/SNF complex"/>
    <property type="evidence" value="ECO:0007669"/>
    <property type="project" value="UniProtKB-ARBA"/>
</dbReference>
<dbReference type="SUPFAM" id="SSF46689">
    <property type="entry name" value="Homeodomain-like"/>
    <property type="match status" value="2"/>
</dbReference>
<evidence type="ECO:0000313" key="12">
    <source>
        <dbReference type="EMBL" id="CDO91817.1"/>
    </source>
</evidence>
<feature type="region of interest" description="Disordered" evidence="7">
    <location>
        <begin position="670"/>
        <end position="887"/>
    </location>
</feature>